<keyword evidence="2" id="KW-1185">Reference proteome</keyword>
<dbReference type="HOGENOM" id="CLU_117885_0_0_1"/>
<dbReference type="OMA" id="FSSMGTM"/>
<sequence length="165" mass="18179">MWETAKDTNAFASLPYGLPISQILVDRLVDLSMFTPIVINASYDSHTFSSMGTMMSLKTQLLAVKCGLETLCDAVEKVFCLQNDTSTDMGKLRIAMTGIKQEGISTFNELIKQVDSLKSGVSSSNNDLAVTVQTSYSSLSRNVERSYNSFCGKIINTFKYILGDR</sequence>
<dbReference type="Gramene" id="PGSC0003DMT400094994">
    <property type="protein sequence ID" value="PGSC0003DMT400094994"/>
    <property type="gene ID" value="PGSC0003DMG400044565"/>
</dbReference>
<evidence type="ECO:0000313" key="1">
    <source>
        <dbReference type="EnsemblPlants" id="PGSC0003DMT400094994"/>
    </source>
</evidence>
<dbReference type="AlphaFoldDB" id="M1DVC2"/>
<name>M1DVC2_SOLTU</name>
<proteinExistence type="predicted"/>
<reference evidence="1" key="2">
    <citation type="submission" date="2015-06" db="UniProtKB">
        <authorList>
            <consortium name="EnsemblPlants"/>
        </authorList>
    </citation>
    <scope>IDENTIFICATION</scope>
    <source>
        <strain evidence="1">DM1-3 516 R44</strain>
    </source>
</reference>
<organism evidence="1 2">
    <name type="scientific">Solanum tuberosum</name>
    <name type="common">Potato</name>
    <dbReference type="NCBI Taxonomy" id="4113"/>
    <lineage>
        <taxon>Eukaryota</taxon>
        <taxon>Viridiplantae</taxon>
        <taxon>Streptophyta</taxon>
        <taxon>Embryophyta</taxon>
        <taxon>Tracheophyta</taxon>
        <taxon>Spermatophyta</taxon>
        <taxon>Magnoliopsida</taxon>
        <taxon>eudicotyledons</taxon>
        <taxon>Gunneridae</taxon>
        <taxon>Pentapetalae</taxon>
        <taxon>asterids</taxon>
        <taxon>lamiids</taxon>
        <taxon>Solanales</taxon>
        <taxon>Solanaceae</taxon>
        <taxon>Solanoideae</taxon>
        <taxon>Solaneae</taxon>
        <taxon>Solanum</taxon>
    </lineage>
</organism>
<reference evidence="2" key="1">
    <citation type="journal article" date="2011" name="Nature">
        <title>Genome sequence and analysis of the tuber crop potato.</title>
        <authorList>
            <consortium name="The Potato Genome Sequencing Consortium"/>
        </authorList>
    </citation>
    <scope>NUCLEOTIDE SEQUENCE [LARGE SCALE GENOMIC DNA]</scope>
    <source>
        <strain evidence="2">cv. DM1-3 516 R44</strain>
    </source>
</reference>
<evidence type="ECO:0000313" key="2">
    <source>
        <dbReference type="Proteomes" id="UP000011115"/>
    </source>
</evidence>
<protein>
    <submittedName>
        <fullName evidence="1">Uncharacterized protein</fullName>
    </submittedName>
</protein>
<dbReference type="InParanoid" id="M1DVC2"/>
<dbReference type="EnsemblPlants" id="PGSC0003DMT400094994">
    <property type="protein sequence ID" value="PGSC0003DMT400094994"/>
    <property type="gene ID" value="PGSC0003DMG400044565"/>
</dbReference>
<dbReference type="Proteomes" id="UP000011115">
    <property type="component" value="Unassembled WGS sequence"/>
</dbReference>
<dbReference type="PaxDb" id="4113-PGSC0003DMT400094994"/>
<accession>M1DVC2</accession>